<sequence>MRSVLSTPNLKPNKMIAEFLAWAKSKLLVDRRLLALYCIVYFSWGMGMNCFGTAMEIAKFTYWWQVISCYILYMVPISLLLRKLPFHAQYAYGLVAMGFLEFGGYCFGTSYAYPDNLMDQFFGIRNFSLAMALFFALYFPLGNWGVGKLYRALFKN</sequence>
<name>A0ABY1KUM5_9FLAO</name>
<comment type="caution">
    <text evidence="2">The sequence shown here is derived from an EMBL/GenBank/DDBJ whole genome shotgun (WGS) entry which is preliminary data.</text>
</comment>
<proteinExistence type="predicted"/>
<feature type="transmembrane region" description="Helical" evidence="1">
    <location>
        <begin position="90"/>
        <end position="112"/>
    </location>
</feature>
<keyword evidence="1" id="KW-0812">Transmembrane</keyword>
<evidence type="ECO:0000313" key="2">
    <source>
        <dbReference type="EMBL" id="SIS70827.1"/>
    </source>
</evidence>
<keyword evidence="1" id="KW-1133">Transmembrane helix</keyword>
<protein>
    <submittedName>
        <fullName evidence="2">Uncharacterized protein</fullName>
    </submittedName>
</protein>
<dbReference type="EMBL" id="FTOB01000003">
    <property type="protein sequence ID" value="SIS70827.1"/>
    <property type="molecule type" value="Genomic_DNA"/>
</dbReference>
<reference evidence="2 3" key="1">
    <citation type="submission" date="2017-01" db="EMBL/GenBank/DDBJ databases">
        <authorList>
            <person name="Varghese N."/>
            <person name="Submissions S."/>
        </authorList>
    </citation>
    <scope>NUCLEOTIDE SEQUENCE [LARGE SCALE GENOMIC DNA]</scope>
    <source>
        <strain evidence="2 3">DSM 2061</strain>
    </source>
</reference>
<gene>
    <name evidence="2" type="ORF">SAMN05421766_103520</name>
</gene>
<accession>A0ABY1KUM5</accession>
<evidence type="ECO:0000256" key="1">
    <source>
        <dbReference type="SAM" id="Phobius"/>
    </source>
</evidence>
<feature type="transmembrane region" description="Helical" evidence="1">
    <location>
        <begin position="124"/>
        <end position="146"/>
    </location>
</feature>
<organism evidence="2 3">
    <name type="scientific">Zobellia uliginosa</name>
    <dbReference type="NCBI Taxonomy" id="143224"/>
    <lineage>
        <taxon>Bacteria</taxon>
        <taxon>Pseudomonadati</taxon>
        <taxon>Bacteroidota</taxon>
        <taxon>Flavobacteriia</taxon>
        <taxon>Flavobacteriales</taxon>
        <taxon>Flavobacteriaceae</taxon>
        <taxon>Zobellia</taxon>
    </lineage>
</organism>
<evidence type="ECO:0000313" key="3">
    <source>
        <dbReference type="Proteomes" id="UP000185728"/>
    </source>
</evidence>
<feature type="transmembrane region" description="Helical" evidence="1">
    <location>
        <begin position="34"/>
        <end position="55"/>
    </location>
</feature>
<dbReference type="Proteomes" id="UP000185728">
    <property type="component" value="Unassembled WGS sequence"/>
</dbReference>
<feature type="transmembrane region" description="Helical" evidence="1">
    <location>
        <begin position="61"/>
        <end position="81"/>
    </location>
</feature>
<keyword evidence="3" id="KW-1185">Reference proteome</keyword>
<keyword evidence="1" id="KW-0472">Membrane</keyword>